<evidence type="ECO:0000313" key="7">
    <source>
        <dbReference type="EMBL" id="PIM96563.1"/>
    </source>
</evidence>
<keyword evidence="2 7" id="KW-0396">Initiation factor</keyword>
<name>A0ABX4MHL6_9HYPH</name>
<evidence type="ECO:0000313" key="8">
    <source>
        <dbReference type="Proteomes" id="UP000229529"/>
    </source>
</evidence>
<keyword evidence="5" id="KW-0342">GTP-binding</keyword>
<dbReference type="Pfam" id="PF00009">
    <property type="entry name" value="GTP_EFTU"/>
    <property type="match status" value="1"/>
</dbReference>
<dbReference type="PROSITE" id="PS51722">
    <property type="entry name" value="G_TR_2"/>
    <property type="match status" value="1"/>
</dbReference>
<feature type="domain" description="Tr-type G" evidence="6">
    <location>
        <begin position="37"/>
        <end position="208"/>
    </location>
</feature>
<keyword evidence="3" id="KW-0547">Nucleotide-binding</keyword>
<proteinExistence type="inferred from homology"/>
<gene>
    <name evidence="7" type="primary">infB</name>
    <name evidence="7" type="ORF">alecur_46</name>
</gene>
<dbReference type="InterPro" id="IPR015760">
    <property type="entry name" value="TIF_IF2"/>
</dbReference>
<evidence type="ECO:0000256" key="1">
    <source>
        <dbReference type="ARBA" id="ARBA00007733"/>
    </source>
</evidence>
<reference evidence="7" key="1">
    <citation type="submission" date="2017-09" db="EMBL/GenBank/DDBJ databases">
        <authorList>
            <person name="Campbell M.A."/>
            <person name="Lukasik P."/>
            <person name="Simon C."/>
            <person name="McCutcheon J.P."/>
        </authorList>
    </citation>
    <scope>NUCLEOTIDE SEQUENCE [LARGE SCALE GENOMIC DNA]</scope>
    <source>
        <strain evidence="7">ALECUR</strain>
    </source>
</reference>
<dbReference type="Pfam" id="PF11987">
    <property type="entry name" value="IF-2"/>
    <property type="match status" value="1"/>
</dbReference>
<keyword evidence="8" id="KW-1185">Reference proteome</keyword>
<evidence type="ECO:0000259" key="6">
    <source>
        <dbReference type="PROSITE" id="PS51722"/>
    </source>
</evidence>
<protein>
    <submittedName>
        <fullName evidence="7">Translation initiation factor IF-2</fullName>
    </submittedName>
</protein>
<dbReference type="Proteomes" id="UP000229529">
    <property type="component" value="Unassembled WGS sequence"/>
</dbReference>
<dbReference type="SUPFAM" id="SSF52540">
    <property type="entry name" value="P-loop containing nucleoside triphosphate hydrolases"/>
    <property type="match status" value="1"/>
</dbReference>
<dbReference type="Gene3D" id="3.40.50.10050">
    <property type="entry name" value="Translation initiation factor IF- 2, domain 3"/>
    <property type="match status" value="1"/>
</dbReference>
<dbReference type="EMBL" id="NXGS01000009">
    <property type="protein sequence ID" value="PIM96563.1"/>
    <property type="molecule type" value="Genomic_DNA"/>
</dbReference>
<dbReference type="InterPro" id="IPR027417">
    <property type="entry name" value="P-loop_NTPase"/>
</dbReference>
<organism evidence="7 8">
    <name type="scientific">Candidatus Hodgkinia cicadicola</name>
    <dbReference type="NCBI Taxonomy" id="573658"/>
    <lineage>
        <taxon>Bacteria</taxon>
        <taxon>Pseudomonadati</taxon>
        <taxon>Pseudomonadota</taxon>
        <taxon>Alphaproteobacteria</taxon>
        <taxon>Hyphomicrobiales</taxon>
        <taxon>Candidatus Hodgkinia</taxon>
    </lineage>
</organism>
<dbReference type="InterPro" id="IPR000795">
    <property type="entry name" value="T_Tr_GTP-bd_dom"/>
</dbReference>
<dbReference type="GO" id="GO:0003743">
    <property type="term" value="F:translation initiation factor activity"/>
    <property type="evidence" value="ECO:0007669"/>
    <property type="project" value="UniProtKB-KW"/>
</dbReference>
<accession>A0ABX4MHL6</accession>
<comment type="similarity">
    <text evidence="1">Belongs to the TRAFAC class translation factor GTPase superfamily. Classic translation factor GTPase family. IF-2 subfamily.</text>
</comment>
<dbReference type="PANTHER" id="PTHR43381">
    <property type="entry name" value="TRANSLATION INITIATION FACTOR IF-2-RELATED"/>
    <property type="match status" value="1"/>
</dbReference>
<sequence length="497" mass="55297">MGNHPVLRVGWIEVLGIKQYIGSISTFEAGYVCDLVPRMSIICVLGHINHGKTSLIDCINNENTASYEAGSITQSSRTKTFKYKGMKLTFIDTPGHSLFSEIRLNCLKVSNIAVLVVSLQEGIKPQTLECVRVIKQLDMPIVVVYNKLDCDIFEKEMNIMKIREGLTKVGINAGLMGENLVEVQVSTKSNENIKQLLDIICLTTNRLKLKNNISSLSVGVIMDIKLSKGQRPVANTLISQGILKWGQIVVLGSQAFNVCFENSIRFVIGGSIVELTGLPINAQPGQCISTQQYIMKPKQLNTDSSCSKKLSIERINVMVKTNSFSSLNGIINLINELKLKVVWTGIGHISLANVRLASVTKSILIAFSVKTTADVKCLAKQLNVILLNSELIYELAQWLRGLIAKQYAVQIIARIERSFSTKEGVIYGARLVCAEIYVNQRLIIIRQGQLLFAIQIKTIKRFCSVVKHFNEVNQLFGFAIHERKDLKLNDRLASRLS</sequence>
<dbReference type="NCBIfam" id="TIGR00231">
    <property type="entry name" value="small_GTP"/>
    <property type="match status" value="1"/>
</dbReference>
<keyword evidence="4" id="KW-0648">Protein biosynthesis</keyword>
<evidence type="ECO:0000256" key="5">
    <source>
        <dbReference type="ARBA" id="ARBA00023134"/>
    </source>
</evidence>
<dbReference type="InterPro" id="IPR005225">
    <property type="entry name" value="Small_GTP-bd"/>
</dbReference>
<comment type="caution">
    <text evidence="7">The sequence shown here is derived from an EMBL/GenBank/DDBJ whole genome shotgun (WGS) entry which is preliminary data.</text>
</comment>
<dbReference type="PANTHER" id="PTHR43381:SF5">
    <property type="entry name" value="TR-TYPE G DOMAIN-CONTAINING PROTEIN"/>
    <property type="match status" value="1"/>
</dbReference>
<dbReference type="InterPro" id="IPR036925">
    <property type="entry name" value="TIF_IF2_dom3_sf"/>
</dbReference>
<dbReference type="InterPro" id="IPR023115">
    <property type="entry name" value="TIF_IF2_dom3"/>
</dbReference>
<dbReference type="SUPFAM" id="SSF52156">
    <property type="entry name" value="Initiation factor IF2/eIF5b, domain 3"/>
    <property type="match status" value="1"/>
</dbReference>
<evidence type="ECO:0000256" key="3">
    <source>
        <dbReference type="ARBA" id="ARBA00022741"/>
    </source>
</evidence>
<evidence type="ECO:0000256" key="2">
    <source>
        <dbReference type="ARBA" id="ARBA00022540"/>
    </source>
</evidence>
<dbReference type="Gene3D" id="3.40.50.300">
    <property type="entry name" value="P-loop containing nucleotide triphosphate hydrolases"/>
    <property type="match status" value="1"/>
</dbReference>
<evidence type="ECO:0000256" key="4">
    <source>
        <dbReference type="ARBA" id="ARBA00022917"/>
    </source>
</evidence>